<dbReference type="AlphaFoldDB" id="A0A391NQ21"/>
<accession>A0A391NQ21</accession>
<gene>
    <name evidence="1" type="ORF">KIPB_010783</name>
</gene>
<sequence length="79" mass="8386">MAELDPLVVLEGALSTACGAMAKFVSCSGEGEGEIEWKMGPEGIQYPVDLCWALDTLNDALELIVTSKSGTYPGGAYWQ</sequence>
<evidence type="ECO:0000313" key="1">
    <source>
        <dbReference type="EMBL" id="GCA63587.1"/>
    </source>
</evidence>
<feature type="non-terminal residue" evidence="1">
    <location>
        <position position="79"/>
    </location>
</feature>
<protein>
    <submittedName>
        <fullName evidence="1">Uncharacterized protein</fullName>
    </submittedName>
</protein>
<proteinExistence type="predicted"/>
<evidence type="ECO:0000313" key="2">
    <source>
        <dbReference type="Proteomes" id="UP000265618"/>
    </source>
</evidence>
<reference evidence="1 2" key="1">
    <citation type="journal article" date="2018" name="PLoS ONE">
        <title>The draft genome of Kipferlia bialata reveals reductive genome evolution in fornicate parasites.</title>
        <authorList>
            <person name="Tanifuji G."/>
            <person name="Takabayashi S."/>
            <person name="Kume K."/>
            <person name="Takagi M."/>
            <person name="Nakayama T."/>
            <person name="Kamikawa R."/>
            <person name="Inagaki Y."/>
            <person name="Hashimoto T."/>
        </authorList>
    </citation>
    <scope>NUCLEOTIDE SEQUENCE [LARGE SCALE GENOMIC DNA]</scope>
    <source>
        <strain evidence="1">NY0173</strain>
    </source>
</reference>
<organism evidence="1 2">
    <name type="scientific">Kipferlia bialata</name>
    <dbReference type="NCBI Taxonomy" id="797122"/>
    <lineage>
        <taxon>Eukaryota</taxon>
        <taxon>Metamonada</taxon>
        <taxon>Carpediemonas-like organisms</taxon>
        <taxon>Kipferlia</taxon>
    </lineage>
</organism>
<dbReference type="Proteomes" id="UP000265618">
    <property type="component" value="Unassembled WGS sequence"/>
</dbReference>
<keyword evidence="2" id="KW-1185">Reference proteome</keyword>
<comment type="caution">
    <text evidence="1">The sequence shown here is derived from an EMBL/GenBank/DDBJ whole genome shotgun (WGS) entry which is preliminary data.</text>
</comment>
<name>A0A391NQ21_9EUKA</name>
<dbReference type="EMBL" id="BDIP01004136">
    <property type="protein sequence ID" value="GCA63587.1"/>
    <property type="molecule type" value="Genomic_DNA"/>
</dbReference>